<dbReference type="PANTHER" id="PTHR34410:SF2">
    <property type="entry name" value="RRNA INTRON-ENCODED HOMING ENDONUCLEASE"/>
    <property type="match status" value="1"/>
</dbReference>
<feature type="transmembrane region" description="Helical" evidence="1">
    <location>
        <begin position="7"/>
        <end position="28"/>
    </location>
</feature>
<proteinExistence type="predicted"/>
<dbReference type="PANTHER" id="PTHR34410">
    <property type="entry name" value="INTRON-ENCODED HOMING ENDONUCLEASE, PUTATIVE-RELATED"/>
    <property type="match status" value="1"/>
</dbReference>
<name>A0A8K0E1Q8_9ROSA</name>
<keyword evidence="1" id="KW-0472">Membrane</keyword>
<comment type="caution">
    <text evidence="2">The sequence shown here is derived from an EMBL/GenBank/DDBJ whole genome shotgun (WGS) entry which is preliminary data.</text>
</comment>
<keyword evidence="1" id="KW-1133">Transmembrane helix</keyword>
<keyword evidence="1" id="KW-0812">Transmembrane</keyword>
<dbReference type="AlphaFoldDB" id="A0A8K0E1Q8"/>
<evidence type="ECO:0000313" key="3">
    <source>
        <dbReference type="Proteomes" id="UP000796880"/>
    </source>
</evidence>
<reference evidence="2" key="1">
    <citation type="submission" date="2020-03" db="EMBL/GenBank/DDBJ databases">
        <title>A high-quality chromosome-level genome assembly of a woody plant with both climbing and erect habits, Rhamnella rubrinervis.</title>
        <authorList>
            <person name="Lu Z."/>
            <person name="Yang Y."/>
            <person name="Zhu X."/>
            <person name="Sun Y."/>
        </authorList>
    </citation>
    <scope>NUCLEOTIDE SEQUENCE</scope>
    <source>
        <strain evidence="2">BYM</strain>
        <tissue evidence="2">Leaf</tissue>
    </source>
</reference>
<accession>A0A8K0E1Q8</accession>
<evidence type="ECO:0000313" key="2">
    <source>
        <dbReference type="EMBL" id="KAF3438194.1"/>
    </source>
</evidence>
<sequence>MLEWPRCRLGCGLLVGVGFGYAMVYELWYGCRCPIPLLALQGRGEGVKSNTASRRPLKIILWRHGPRVPTRPRIAEPRGRGLSWPSSVRHSFIASFAAIAVRCSRRPGVGLRRHRHHEEYYRLITAGSHMLVSKIKPCMWLIGREREAATTSKEGGGSANYPIDGGGEQAAKAFAKDVFINQERKLGARRRSDTVLV</sequence>
<organism evidence="2 3">
    <name type="scientific">Rhamnella rubrinervis</name>
    <dbReference type="NCBI Taxonomy" id="2594499"/>
    <lineage>
        <taxon>Eukaryota</taxon>
        <taxon>Viridiplantae</taxon>
        <taxon>Streptophyta</taxon>
        <taxon>Embryophyta</taxon>
        <taxon>Tracheophyta</taxon>
        <taxon>Spermatophyta</taxon>
        <taxon>Magnoliopsida</taxon>
        <taxon>eudicotyledons</taxon>
        <taxon>Gunneridae</taxon>
        <taxon>Pentapetalae</taxon>
        <taxon>rosids</taxon>
        <taxon>fabids</taxon>
        <taxon>Rosales</taxon>
        <taxon>Rhamnaceae</taxon>
        <taxon>rhamnoid group</taxon>
        <taxon>Rhamneae</taxon>
        <taxon>Rhamnella</taxon>
    </lineage>
</organism>
<protein>
    <submittedName>
        <fullName evidence="2">Uncharacterized protein</fullName>
    </submittedName>
</protein>
<gene>
    <name evidence="2" type="ORF">FNV43_RR20954</name>
</gene>
<dbReference type="OrthoDB" id="1742831at2759"/>
<dbReference type="EMBL" id="VOIH02000009">
    <property type="protein sequence ID" value="KAF3438194.1"/>
    <property type="molecule type" value="Genomic_DNA"/>
</dbReference>
<dbReference type="Proteomes" id="UP000796880">
    <property type="component" value="Unassembled WGS sequence"/>
</dbReference>
<evidence type="ECO:0000256" key="1">
    <source>
        <dbReference type="SAM" id="Phobius"/>
    </source>
</evidence>
<keyword evidence="3" id="KW-1185">Reference proteome</keyword>